<dbReference type="STRING" id="51670.SAMN04488557_2852"/>
<dbReference type="EMBL" id="FPCH01000003">
    <property type="protein sequence ID" value="SFV36867.1"/>
    <property type="molecule type" value="Genomic_DNA"/>
</dbReference>
<name>A0A1I7NQA8_9HYPH</name>
<dbReference type="CDD" id="cd02522">
    <property type="entry name" value="GT_2_like_a"/>
    <property type="match status" value="1"/>
</dbReference>
<evidence type="ECO:0000313" key="8">
    <source>
        <dbReference type="Proteomes" id="UP000199423"/>
    </source>
</evidence>
<dbReference type="NCBIfam" id="TIGR04283">
    <property type="entry name" value="glyco_like_mftF"/>
    <property type="match status" value="1"/>
</dbReference>
<keyword evidence="8" id="KW-1185">Reference proteome</keyword>
<dbReference type="PANTHER" id="PTHR43646:SF2">
    <property type="entry name" value="GLYCOSYLTRANSFERASE 2-LIKE DOMAIN-CONTAINING PROTEIN"/>
    <property type="match status" value="1"/>
</dbReference>
<evidence type="ECO:0000256" key="3">
    <source>
        <dbReference type="ARBA" id="ARBA00022676"/>
    </source>
</evidence>
<dbReference type="GO" id="GO:0016757">
    <property type="term" value="F:glycosyltransferase activity"/>
    <property type="evidence" value="ECO:0007669"/>
    <property type="project" value="UniProtKB-KW"/>
</dbReference>
<proteinExistence type="predicted"/>
<keyword evidence="4 7" id="KW-0808">Transferase</keyword>
<evidence type="ECO:0000256" key="4">
    <source>
        <dbReference type="ARBA" id="ARBA00022679"/>
    </source>
</evidence>
<evidence type="ECO:0000256" key="1">
    <source>
        <dbReference type="ARBA" id="ARBA00004236"/>
    </source>
</evidence>
<dbReference type="GO" id="GO:0005886">
    <property type="term" value="C:plasma membrane"/>
    <property type="evidence" value="ECO:0007669"/>
    <property type="project" value="UniProtKB-SubCell"/>
</dbReference>
<dbReference type="RefSeq" id="WP_425284081.1">
    <property type="nucleotide sequence ID" value="NZ_FPCH01000003.1"/>
</dbReference>
<keyword evidence="3" id="KW-0328">Glycosyltransferase</keyword>
<evidence type="ECO:0000256" key="2">
    <source>
        <dbReference type="ARBA" id="ARBA00022475"/>
    </source>
</evidence>
<gene>
    <name evidence="7" type="ORF">SAMN04488557_2852</name>
</gene>
<evidence type="ECO:0000259" key="6">
    <source>
        <dbReference type="Pfam" id="PF00535"/>
    </source>
</evidence>
<dbReference type="Gene3D" id="3.90.550.10">
    <property type="entry name" value="Spore Coat Polysaccharide Biosynthesis Protein SpsA, Chain A"/>
    <property type="match status" value="1"/>
</dbReference>
<sequence length="256" mass="27827">MVKTRDVARLAAGSLACQEMNMISVIIPARNAEHRLAATLAALVPSAIDGIVKQVIVVDAGSTDRTAEVADQAGADVVESAPGRGGQLAQGAALARFPWLLFLNADTVLEDGWERSATAFMRRVDCGERSMAAGAFTFRLDDKGIAPRLLERLVHLRCKILRVPYGDQGLLIPRQLFDAVGGYKNLPIMEDIDLARRLGRRRLAMLDAYAITSAERYKRDGYLSRSLRNQICQVLYGAGLPISVVARLHGSVETTP</sequence>
<keyword evidence="5" id="KW-0472">Membrane</keyword>
<comment type="subcellular location">
    <subcellularLocation>
        <location evidence="1">Cell membrane</location>
    </subcellularLocation>
</comment>
<reference evidence="8" key="1">
    <citation type="submission" date="2016-10" db="EMBL/GenBank/DDBJ databases">
        <authorList>
            <person name="Varghese N."/>
            <person name="Submissions S."/>
        </authorList>
    </citation>
    <scope>NUCLEOTIDE SEQUENCE [LARGE SCALE GENOMIC DNA]</scope>
    <source>
        <strain evidence="8">DSM 1565</strain>
    </source>
</reference>
<keyword evidence="2" id="KW-1003">Cell membrane</keyword>
<organism evidence="7 8">
    <name type="scientific">Hyphomicrobium facile</name>
    <dbReference type="NCBI Taxonomy" id="51670"/>
    <lineage>
        <taxon>Bacteria</taxon>
        <taxon>Pseudomonadati</taxon>
        <taxon>Pseudomonadota</taxon>
        <taxon>Alphaproteobacteria</taxon>
        <taxon>Hyphomicrobiales</taxon>
        <taxon>Hyphomicrobiaceae</taxon>
        <taxon>Hyphomicrobium</taxon>
    </lineage>
</organism>
<dbReference type="InterPro" id="IPR026461">
    <property type="entry name" value="Trfase_2_rSAM/seldom_assoc"/>
</dbReference>
<dbReference type="InterPro" id="IPR001173">
    <property type="entry name" value="Glyco_trans_2-like"/>
</dbReference>
<dbReference type="Proteomes" id="UP000199423">
    <property type="component" value="Unassembled WGS sequence"/>
</dbReference>
<dbReference type="InterPro" id="IPR029044">
    <property type="entry name" value="Nucleotide-diphossugar_trans"/>
</dbReference>
<dbReference type="SUPFAM" id="SSF53448">
    <property type="entry name" value="Nucleotide-diphospho-sugar transferases"/>
    <property type="match status" value="1"/>
</dbReference>
<protein>
    <submittedName>
        <fullName evidence="7">Transferase 2, rSAM/selenodomain-associated</fullName>
    </submittedName>
</protein>
<dbReference type="PANTHER" id="PTHR43646">
    <property type="entry name" value="GLYCOSYLTRANSFERASE"/>
    <property type="match status" value="1"/>
</dbReference>
<evidence type="ECO:0000256" key="5">
    <source>
        <dbReference type="ARBA" id="ARBA00023136"/>
    </source>
</evidence>
<accession>A0A1I7NQA8</accession>
<dbReference type="AlphaFoldDB" id="A0A1I7NQA8"/>
<evidence type="ECO:0000313" key="7">
    <source>
        <dbReference type="EMBL" id="SFV36867.1"/>
    </source>
</evidence>
<dbReference type="Pfam" id="PF00535">
    <property type="entry name" value="Glycos_transf_2"/>
    <property type="match status" value="1"/>
</dbReference>
<feature type="domain" description="Glycosyltransferase 2-like" evidence="6">
    <location>
        <begin position="24"/>
        <end position="122"/>
    </location>
</feature>